<evidence type="ECO:0000259" key="13">
    <source>
        <dbReference type="PROSITE" id="PS51767"/>
    </source>
</evidence>
<dbReference type="GO" id="GO:0005576">
    <property type="term" value="C:extracellular region"/>
    <property type="evidence" value="ECO:0007669"/>
    <property type="project" value="UniProtKB-SubCell"/>
</dbReference>
<evidence type="ECO:0000256" key="7">
    <source>
        <dbReference type="ARBA" id="ARBA00022801"/>
    </source>
</evidence>
<reference evidence="15" key="2">
    <citation type="submission" date="2017-02" db="UniProtKB">
        <authorList>
            <consortium name="WormBaseParasite"/>
        </authorList>
    </citation>
    <scope>IDENTIFICATION</scope>
</reference>
<keyword evidence="6" id="KW-0064">Aspartyl protease</keyword>
<dbReference type="PROSITE" id="PS51767">
    <property type="entry name" value="PEPTIDASE_A1"/>
    <property type="match status" value="1"/>
</dbReference>
<keyword evidence="14" id="KW-1185">Reference proteome</keyword>
<feature type="signal peptide" evidence="12">
    <location>
        <begin position="1"/>
        <end position="16"/>
    </location>
</feature>
<keyword evidence="5 12" id="KW-0732">Signal</keyword>
<dbReference type="FunFam" id="2.40.70.10:FF:000058">
    <property type="entry name" value="ASpartyl Protease"/>
    <property type="match status" value="1"/>
</dbReference>
<organism evidence="14 15">
    <name type="scientific">Angiostrongylus cantonensis</name>
    <name type="common">Rat lungworm</name>
    <dbReference type="NCBI Taxonomy" id="6313"/>
    <lineage>
        <taxon>Eukaryota</taxon>
        <taxon>Metazoa</taxon>
        <taxon>Ecdysozoa</taxon>
        <taxon>Nematoda</taxon>
        <taxon>Chromadorea</taxon>
        <taxon>Rhabditida</taxon>
        <taxon>Rhabditina</taxon>
        <taxon>Rhabditomorpha</taxon>
        <taxon>Strongyloidea</taxon>
        <taxon>Metastrongylidae</taxon>
        <taxon>Angiostrongylus</taxon>
    </lineage>
</organism>
<keyword evidence="9 11" id="KW-1015">Disulfide bond</keyword>
<keyword evidence="8" id="KW-0865">Zymogen</keyword>
<proteinExistence type="inferred from homology"/>
<evidence type="ECO:0000256" key="4">
    <source>
        <dbReference type="ARBA" id="ARBA00022670"/>
    </source>
</evidence>
<evidence type="ECO:0000313" key="15">
    <source>
        <dbReference type="WBParaSite" id="ACAC_0000488301-mRNA-1"/>
    </source>
</evidence>
<keyword evidence="4" id="KW-0645">Protease</keyword>
<sequence>MKTILVLATLAAIAHGKTCKMRTHSSGSLISRLIKPKLLTVAGHQFIKPVIPPMRNLLPFLDAPLFTVWLERQGGAGGLVTFGAVDTTNCELAVNYVPLSSEAYGQFSISGFSIARFSKEFAQEAISDTGSSWIGIPPYLMDGVAGNTGARYDTGYQFYTVACSTMMTQPDVEFTINGVKYTLKSEDYVIDVGLGGGQCALAFFIHTSGGFGPAWVLGDPFIRTYCNIYDIGQKRIGFAKSKRSV</sequence>
<accession>A0A0K0D488</accession>
<evidence type="ECO:0000313" key="14">
    <source>
        <dbReference type="Proteomes" id="UP000035642"/>
    </source>
</evidence>
<dbReference type="GO" id="GO:0005764">
    <property type="term" value="C:lysosome"/>
    <property type="evidence" value="ECO:0007669"/>
    <property type="project" value="TreeGrafter"/>
</dbReference>
<dbReference type="PANTHER" id="PTHR47966:SF8">
    <property type="entry name" value="ASPARTIC PROTEASE 1-RELATED"/>
    <property type="match status" value="1"/>
</dbReference>
<evidence type="ECO:0000256" key="9">
    <source>
        <dbReference type="ARBA" id="ARBA00023157"/>
    </source>
</evidence>
<feature type="disulfide bond" evidence="11">
    <location>
        <begin position="163"/>
        <end position="199"/>
    </location>
</feature>
<evidence type="ECO:0000256" key="10">
    <source>
        <dbReference type="ARBA" id="ARBA00023180"/>
    </source>
</evidence>
<dbReference type="GO" id="GO:0004190">
    <property type="term" value="F:aspartic-type endopeptidase activity"/>
    <property type="evidence" value="ECO:0007669"/>
    <property type="project" value="UniProtKB-KW"/>
</dbReference>
<dbReference type="PRINTS" id="PR00792">
    <property type="entry name" value="PEPSIN"/>
</dbReference>
<evidence type="ECO:0000256" key="8">
    <source>
        <dbReference type="ARBA" id="ARBA00023145"/>
    </source>
</evidence>
<dbReference type="Pfam" id="PF00026">
    <property type="entry name" value="Asp"/>
    <property type="match status" value="1"/>
</dbReference>
<dbReference type="InterPro" id="IPR033121">
    <property type="entry name" value="PEPTIDASE_A1"/>
</dbReference>
<dbReference type="GO" id="GO:0006508">
    <property type="term" value="P:proteolysis"/>
    <property type="evidence" value="ECO:0007669"/>
    <property type="project" value="UniProtKB-KW"/>
</dbReference>
<comment type="subcellular location">
    <subcellularLocation>
        <location evidence="1">Secreted</location>
    </subcellularLocation>
</comment>
<dbReference type="SUPFAM" id="SSF50630">
    <property type="entry name" value="Acid proteases"/>
    <property type="match status" value="1"/>
</dbReference>
<evidence type="ECO:0000256" key="12">
    <source>
        <dbReference type="SAM" id="SignalP"/>
    </source>
</evidence>
<comment type="similarity">
    <text evidence="2">Belongs to the peptidase A1 family.</text>
</comment>
<evidence type="ECO:0000256" key="1">
    <source>
        <dbReference type="ARBA" id="ARBA00004613"/>
    </source>
</evidence>
<dbReference type="Proteomes" id="UP000035642">
    <property type="component" value="Unassembled WGS sequence"/>
</dbReference>
<protein>
    <submittedName>
        <fullName evidence="15">Peptidase A1 domain-containing protein</fullName>
    </submittedName>
</protein>
<dbReference type="STRING" id="6313.A0A0K0D488"/>
<evidence type="ECO:0000256" key="3">
    <source>
        <dbReference type="ARBA" id="ARBA00022525"/>
    </source>
</evidence>
<keyword evidence="3" id="KW-0964">Secreted</keyword>
<dbReference type="InterPro" id="IPR001461">
    <property type="entry name" value="Aspartic_peptidase_A1"/>
</dbReference>
<name>A0A0K0D488_ANGCA</name>
<dbReference type="Gene3D" id="2.40.70.10">
    <property type="entry name" value="Acid Proteases"/>
    <property type="match status" value="2"/>
</dbReference>
<dbReference type="AlphaFoldDB" id="A0A0K0D488"/>
<feature type="domain" description="Peptidase A1" evidence="13">
    <location>
        <begin position="1"/>
        <end position="239"/>
    </location>
</feature>
<keyword evidence="10" id="KW-0325">Glycoprotein</keyword>
<evidence type="ECO:0000256" key="11">
    <source>
        <dbReference type="PIRSR" id="PIRSR601461-2"/>
    </source>
</evidence>
<evidence type="ECO:0000256" key="2">
    <source>
        <dbReference type="ARBA" id="ARBA00007447"/>
    </source>
</evidence>
<reference evidence="14" key="1">
    <citation type="submission" date="2012-09" db="EMBL/GenBank/DDBJ databases">
        <authorList>
            <person name="Martin A.A."/>
        </authorList>
    </citation>
    <scope>NUCLEOTIDE SEQUENCE</scope>
</reference>
<dbReference type="InterPro" id="IPR021109">
    <property type="entry name" value="Peptidase_aspartic_dom_sf"/>
</dbReference>
<evidence type="ECO:0000256" key="5">
    <source>
        <dbReference type="ARBA" id="ARBA00022729"/>
    </source>
</evidence>
<dbReference type="WBParaSite" id="ACAC_0000488301-mRNA-1">
    <property type="protein sequence ID" value="ACAC_0000488301-mRNA-1"/>
    <property type="gene ID" value="ACAC_0000488301"/>
</dbReference>
<feature type="chain" id="PRO_5005326497" evidence="12">
    <location>
        <begin position="17"/>
        <end position="245"/>
    </location>
</feature>
<evidence type="ECO:0000256" key="6">
    <source>
        <dbReference type="ARBA" id="ARBA00022750"/>
    </source>
</evidence>
<dbReference type="PANTHER" id="PTHR47966">
    <property type="entry name" value="BETA-SITE APP-CLEAVING ENZYME, ISOFORM A-RELATED"/>
    <property type="match status" value="1"/>
</dbReference>
<keyword evidence="7" id="KW-0378">Hydrolase</keyword>